<evidence type="ECO:0000313" key="1">
    <source>
        <dbReference type="EMBL" id="KAJ8011398.1"/>
    </source>
</evidence>
<organism evidence="1 2">
    <name type="scientific">Dallia pectoralis</name>
    <name type="common">Alaska blackfish</name>
    <dbReference type="NCBI Taxonomy" id="75939"/>
    <lineage>
        <taxon>Eukaryota</taxon>
        <taxon>Metazoa</taxon>
        <taxon>Chordata</taxon>
        <taxon>Craniata</taxon>
        <taxon>Vertebrata</taxon>
        <taxon>Euteleostomi</taxon>
        <taxon>Actinopterygii</taxon>
        <taxon>Neopterygii</taxon>
        <taxon>Teleostei</taxon>
        <taxon>Protacanthopterygii</taxon>
        <taxon>Esociformes</taxon>
        <taxon>Umbridae</taxon>
        <taxon>Dallia</taxon>
    </lineage>
</organism>
<keyword evidence="2" id="KW-1185">Reference proteome</keyword>
<accession>A0ACC2H5Z6</accession>
<dbReference type="Proteomes" id="UP001157502">
    <property type="component" value="Chromosome 5"/>
</dbReference>
<evidence type="ECO:0000313" key="2">
    <source>
        <dbReference type="Proteomes" id="UP001157502"/>
    </source>
</evidence>
<name>A0ACC2H5Z6_DALPE</name>
<gene>
    <name evidence="1" type="ORF">DPEC_G00057780</name>
</gene>
<sequence>MIRLWGFLWSLMWGPHLPLVMPSDLEGKDDEQQEFEQGVQEKEELADRTTYDSAGVSPPATVVGTKIAELSVTESEGTSQTTHLPLGSAEGVAETATMVTAAATDTALTKPSSLHTLQLQTTTPPPTNTSEDSSEEEQEEAFTHNAAVHATQGER</sequence>
<proteinExistence type="predicted"/>
<dbReference type="EMBL" id="CM055732">
    <property type="protein sequence ID" value="KAJ8011398.1"/>
    <property type="molecule type" value="Genomic_DNA"/>
</dbReference>
<comment type="caution">
    <text evidence="1">The sequence shown here is derived from an EMBL/GenBank/DDBJ whole genome shotgun (WGS) entry which is preliminary data.</text>
</comment>
<protein>
    <submittedName>
        <fullName evidence="1">Uncharacterized protein</fullName>
    </submittedName>
</protein>
<reference evidence="1" key="1">
    <citation type="submission" date="2021-05" db="EMBL/GenBank/DDBJ databases">
        <authorList>
            <person name="Pan Q."/>
            <person name="Jouanno E."/>
            <person name="Zahm M."/>
            <person name="Klopp C."/>
            <person name="Cabau C."/>
            <person name="Louis A."/>
            <person name="Berthelot C."/>
            <person name="Parey E."/>
            <person name="Roest Crollius H."/>
            <person name="Montfort J."/>
            <person name="Robinson-Rechavi M."/>
            <person name="Bouchez O."/>
            <person name="Lampietro C."/>
            <person name="Lopez Roques C."/>
            <person name="Donnadieu C."/>
            <person name="Postlethwait J."/>
            <person name="Bobe J."/>
            <person name="Dillon D."/>
            <person name="Chandos A."/>
            <person name="von Hippel F."/>
            <person name="Guiguen Y."/>
        </authorList>
    </citation>
    <scope>NUCLEOTIDE SEQUENCE</scope>
    <source>
        <strain evidence="1">YG-Jan2019</strain>
    </source>
</reference>